<feature type="domain" description="HAMP" evidence="14">
    <location>
        <begin position="664"/>
        <end position="716"/>
    </location>
</feature>
<dbReference type="PROSITE" id="PS50110">
    <property type="entry name" value="RESPONSE_REGULATORY"/>
    <property type="match status" value="1"/>
</dbReference>
<keyword evidence="16" id="KW-1185">Reference proteome</keyword>
<dbReference type="InterPro" id="IPR001789">
    <property type="entry name" value="Sig_transdc_resp-reg_receiver"/>
</dbReference>
<dbReference type="SMART" id="SM00388">
    <property type="entry name" value="HisKA"/>
    <property type="match status" value="1"/>
</dbReference>
<feature type="domain" description="HAMP" evidence="14">
    <location>
        <begin position="756"/>
        <end position="808"/>
    </location>
</feature>
<dbReference type="CDD" id="cd16922">
    <property type="entry name" value="HATPase_EvgS-ArcB-TorS-like"/>
    <property type="match status" value="1"/>
</dbReference>
<dbReference type="PRINTS" id="PR00344">
    <property type="entry name" value="BCTRLSENSOR"/>
</dbReference>
<dbReference type="InterPro" id="IPR036097">
    <property type="entry name" value="HisK_dim/P_sf"/>
</dbReference>
<feature type="domain" description="HAMP" evidence="14">
    <location>
        <begin position="480"/>
        <end position="532"/>
    </location>
</feature>
<feature type="coiled-coil region" evidence="11">
    <location>
        <begin position="1066"/>
        <end position="1135"/>
    </location>
</feature>
<dbReference type="EMBL" id="JBCGDC010000074">
    <property type="protein sequence ID" value="MFB6395963.1"/>
    <property type="molecule type" value="Genomic_DNA"/>
</dbReference>
<keyword evidence="11" id="KW-0175">Coiled coil</keyword>
<dbReference type="CDD" id="cd00082">
    <property type="entry name" value="HisKA"/>
    <property type="match status" value="1"/>
</dbReference>
<comment type="caution">
    <text evidence="15">The sequence shown here is derived from an EMBL/GenBank/DDBJ whole genome shotgun (WGS) entry which is preliminary data.</text>
</comment>
<evidence type="ECO:0000259" key="14">
    <source>
        <dbReference type="PROSITE" id="PS50885"/>
    </source>
</evidence>
<dbReference type="SUPFAM" id="SSF55874">
    <property type="entry name" value="ATPase domain of HSP90 chaperone/DNA topoisomerase II/histidine kinase"/>
    <property type="match status" value="1"/>
</dbReference>
<comment type="catalytic activity">
    <reaction evidence="1">
        <text>ATP + protein L-histidine = ADP + protein N-phospho-L-histidine.</text>
        <dbReference type="EC" id="2.7.13.3"/>
    </reaction>
</comment>
<keyword evidence="4 10" id="KW-0597">Phosphoprotein</keyword>
<evidence type="ECO:0000256" key="4">
    <source>
        <dbReference type="ARBA" id="ARBA00022553"/>
    </source>
</evidence>
<dbReference type="Gene3D" id="3.40.50.2300">
    <property type="match status" value="1"/>
</dbReference>
<dbReference type="CDD" id="cd17546">
    <property type="entry name" value="REC_hyHK_CKI1_RcsC-like"/>
    <property type="match status" value="1"/>
</dbReference>
<evidence type="ECO:0000256" key="1">
    <source>
        <dbReference type="ARBA" id="ARBA00000085"/>
    </source>
</evidence>
<dbReference type="SMART" id="SM00448">
    <property type="entry name" value="REC"/>
    <property type="match status" value="1"/>
</dbReference>
<feature type="domain" description="HAMP" evidence="14">
    <location>
        <begin position="204"/>
        <end position="256"/>
    </location>
</feature>
<dbReference type="InterPro" id="IPR003594">
    <property type="entry name" value="HATPase_dom"/>
</dbReference>
<dbReference type="InterPro" id="IPR029016">
    <property type="entry name" value="GAF-like_dom_sf"/>
</dbReference>
<dbReference type="SUPFAM" id="SSF58104">
    <property type="entry name" value="Methyl-accepting chemotaxis protein (MCP) signaling domain"/>
    <property type="match status" value="3"/>
</dbReference>
<dbReference type="Gene3D" id="1.10.287.130">
    <property type="match status" value="1"/>
</dbReference>
<feature type="coiled-coil region" evidence="11">
    <location>
        <begin position="874"/>
        <end position="901"/>
    </location>
</feature>
<dbReference type="InterPro" id="IPR005467">
    <property type="entry name" value="His_kinase_dom"/>
</dbReference>
<proteinExistence type="predicted"/>
<dbReference type="SUPFAM" id="SSF47384">
    <property type="entry name" value="Homodimeric domain of signal transducing histidine kinase"/>
    <property type="match status" value="1"/>
</dbReference>
<evidence type="ECO:0000256" key="9">
    <source>
        <dbReference type="ARBA" id="ARBA00023012"/>
    </source>
</evidence>
<feature type="domain" description="Histidine kinase" evidence="12">
    <location>
        <begin position="1145"/>
        <end position="1378"/>
    </location>
</feature>
<evidence type="ECO:0000256" key="8">
    <source>
        <dbReference type="ARBA" id="ARBA00022989"/>
    </source>
</evidence>
<dbReference type="Pfam" id="PF13185">
    <property type="entry name" value="GAF_2"/>
    <property type="match status" value="1"/>
</dbReference>
<dbReference type="Pfam" id="PF18947">
    <property type="entry name" value="HAMP_2"/>
    <property type="match status" value="1"/>
</dbReference>
<dbReference type="SUPFAM" id="SSF55781">
    <property type="entry name" value="GAF domain-like"/>
    <property type="match status" value="1"/>
</dbReference>
<evidence type="ECO:0000259" key="13">
    <source>
        <dbReference type="PROSITE" id="PS50110"/>
    </source>
</evidence>
<name>A0ABV5CVE1_9ACTN</name>
<dbReference type="PROSITE" id="PS50109">
    <property type="entry name" value="HIS_KIN"/>
    <property type="match status" value="1"/>
</dbReference>
<dbReference type="InterPro" id="IPR003018">
    <property type="entry name" value="GAF"/>
</dbReference>
<sequence>MTTAKQQAPAADPTRSEEAVLLDELAEALRRVRRGELKTRLPRRTGVGSEVVDAFNEVVGLQERQNLDVRRISRIVGRDGRLTERLDEEGFDGAWADGQRAINSLIDDLGRPTTEIARVIVAVADGDLSQHMHLEIDGRPLRGEFLRIGRTVNTMVDQLSSFADEVTRVAREVGTEGELGGQADVRGVAGTWKDLTDSVNTMASNLTHQVRSISQVATAVARGDLSQKITVSARGEVAELADTMNSLTDTLRLFAEQVTRVAREVGTEGKLGGQAEVPNVAGTWKDLTDSVNSMASNLTAQVRNIAQVSTAVANGDLSQKITVAAQGEILELKDTVNTMVDQLSSFADEVTRVAREVGIEGKLGGQAQVRGLSGTWRDLTENVNQLAGNLTSQVRNISQVSTAVAKGDLSQKITVDARGEILELKSTVNTMVDQLSSFADEVTRVAREVGTEGKLGGQAQVKGVSGTWRDLTDNVNSMASNLTSQVRNIASVTTAVAKGDLSQKITVDARGEILELKSTVNTMVDQLSSFADEVTRVAREVGTEGKLGGQAQVKGVSGTWRDLTDNVNSMASNLTSQVRNIASVTTAVAKGDLSQKITVDARGEILELKSTVNTMVDQLSSFADEVTRVAREVGTEGKLGGQAQVRGVAGTWRDLTDNVNFMASNLTAQVRNIAQVSTAVARGDLSQKITVDAQGEILELKSTVNTMVDQLSSFADEVTRVAREVGIEGKLGGQAQVRGVSGTWRDLTDNVNSMASNLTAQVRNIASVTTAVARGDLGQKITVDAQGEILELTSTVNTLVDQLSAFADEETRVGREVGIEGKLGGQAQVRGVAGTWRDLTDNVNQLASTLTTQLRAISQVSTAVTRGDLTQRIAVEAQGEVAELKDNINQMIVTLRETTKKNAEQGWLDSNLARIGGLLQGQRDLGEVCRMIMTEVTPLVDAQLGAFFLADNDEAVTRLRLTASYGYVARNHDVTFGPSEGLVGQVAVSRRIIRVGATAPAGQLTLRSGLLEATPRDLVVLPVLFEGELLGVIEFACVAAFSELHLTFLERLVATIGIALNTIQANRRTEELLAQSQRLAHELQEQSAELQRTNAELEDKAQLLSEQKGNIETKNREIEMARIGLEEKAQQLSRASAYKSEFLANMSHELRTPLNSLLLLARLLADNTEQNLSPKQIEFARTIHSAGSDLLSLIDDILDLSKIEAGRMDVEPTEVGFADIQAYVEQAFAPQAEEKNLEFQVQITRDLPPVVVTDAQRLQQILRNLLSNAVKFTDTGAVRLQIGQAPEGMYFDVPALATARQVVAFAVIDTGIGISDDKLSLIFEAFQQADGTTSRRYGGTGLGLSISRDIAQLLGGTIVVSSAPGQGSTFTLFLPDVLAPDAVVTPGPTPLPPARVSPSLVLPAAEELPAAPVTRQLDGTTVLIIDDDVRNVFALTSALELHGMTVLYSDNGAEGVRLLAEHPEVDIVLMDAMMPDQDGYETTRAIRRNHRFADLPVVFLTAKAMPGDRESALAAGASDYITKPVDLDDLIALMADWVNGGGREVKA</sequence>
<dbReference type="Pfam" id="PF00512">
    <property type="entry name" value="HisKA"/>
    <property type="match status" value="1"/>
</dbReference>
<dbReference type="SUPFAM" id="SSF52172">
    <property type="entry name" value="CheY-like"/>
    <property type="match status" value="1"/>
</dbReference>
<evidence type="ECO:0000313" key="16">
    <source>
        <dbReference type="Proteomes" id="UP001582793"/>
    </source>
</evidence>
<dbReference type="InterPro" id="IPR004358">
    <property type="entry name" value="Sig_transdc_His_kin-like_C"/>
</dbReference>
<dbReference type="PROSITE" id="PS50885">
    <property type="entry name" value="HAMP"/>
    <property type="match status" value="9"/>
</dbReference>
<evidence type="ECO:0000256" key="11">
    <source>
        <dbReference type="SAM" id="Coils"/>
    </source>
</evidence>
<dbReference type="Gene3D" id="6.10.340.10">
    <property type="match status" value="1"/>
</dbReference>
<dbReference type="CDD" id="cd06225">
    <property type="entry name" value="HAMP"/>
    <property type="match status" value="9"/>
</dbReference>
<keyword evidence="8" id="KW-0472">Membrane</keyword>
<accession>A0ABV5CVE1</accession>
<gene>
    <name evidence="15" type="ORF">AAFH96_23065</name>
</gene>
<keyword evidence="7" id="KW-0418">Kinase</keyword>
<feature type="domain" description="HAMP" evidence="14">
    <location>
        <begin position="572"/>
        <end position="624"/>
    </location>
</feature>
<keyword evidence="9" id="KW-0902">Two-component regulatory system</keyword>
<organism evidence="15 16">
    <name type="scientific">Polymorphospora lycopeni</name>
    <dbReference type="NCBI Taxonomy" id="3140240"/>
    <lineage>
        <taxon>Bacteria</taxon>
        <taxon>Bacillati</taxon>
        <taxon>Actinomycetota</taxon>
        <taxon>Actinomycetes</taxon>
        <taxon>Micromonosporales</taxon>
        <taxon>Micromonosporaceae</taxon>
        <taxon>Polymorphospora</taxon>
    </lineage>
</organism>
<evidence type="ECO:0000256" key="10">
    <source>
        <dbReference type="PROSITE-ProRule" id="PRU00169"/>
    </source>
</evidence>
<dbReference type="PANTHER" id="PTHR45339">
    <property type="entry name" value="HYBRID SIGNAL TRANSDUCTION HISTIDINE KINASE J"/>
    <property type="match status" value="1"/>
</dbReference>
<dbReference type="Proteomes" id="UP001582793">
    <property type="component" value="Unassembled WGS sequence"/>
</dbReference>
<feature type="domain" description="HAMP" evidence="14">
    <location>
        <begin position="296"/>
        <end position="348"/>
    </location>
</feature>
<dbReference type="SMART" id="SM00304">
    <property type="entry name" value="HAMP"/>
    <property type="match status" value="9"/>
</dbReference>
<protein>
    <recommendedName>
        <fullName evidence="3">histidine kinase</fullName>
        <ecNumber evidence="3">2.7.13.3</ecNumber>
    </recommendedName>
</protein>
<evidence type="ECO:0000313" key="15">
    <source>
        <dbReference type="EMBL" id="MFB6395963.1"/>
    </source>
</evidence>
<comment type="subcellular location">
    <subcellularLocation>
        <location evidence="2">Cell membrane</location>
    </subcellularLocation>
</comment>
<keyword evidence="8" id="KW-1133">Transmembrane helix</keyword>
<evidence type="ECO:0000259" key="12">
    <source>
        <dbReference type="PROSITE" id="PS50109"/>
    </source>
</evidence>
<dbReference type="Pfam" id="PF00672">
    <property type="entry name" value="HAMP"/>
    <property type="match status" value="8"/>
</dbReference>
<evidence type="ECO:0000256" key="5">
    <source>
        <dbReference type="ARBA" id="ARBA00022679"/>
    </source>
</evidence>
<dbReference type="Pfam" id="PF00072">
    <property type="entry name" value="Response_reg"/>
    <property type="match status" value="1"/>
</dbReference>
<feature type="modified residue" description="4-aspartylphosphate" evidence="10">
    <location>
        <position position="1471"/>
    </location>
</feature>
<evidence type="ECO:0000256" key="3">
    <source>
        <dbReference type="ARBA" id="ARBA00012438"/>
    </source>
</evidence>
<keyword evidence="6" id="KW-0812">Transmembrane</keyword>
<dbReference type="Gene3D" id="1.20.120.1530">
    <property type="match status" value="7"/>
</dbReference>
<dbReference type="Gene3D" id="3.30.565.10">
    <property type="entry name" value="Histidine kinase-like ATPase, C-terminal domain"/>
    <property type="match status" value="1"/>
</dbReference>
<dbReference type="InterPro" id="IPR011006">
    <property type="entry name" value="CheY-like_superfamily"/>
</dbReference>
<dbReference type="SMART" id="SM00065">
    <property type="entry name" value="GAF"/>
    <property type="match status" value="1"/>
</dbReference>
<feature type="domain" description="HAMP" evidence="14">
    <location>
        <begin position="107"/>
        <end position="164"/>
    </location>
</feature>
<evidence type="ECO:0000256" key="2">
    <source>
        <dbReference type="ARBA" id="ARBA00004236"/>
    </source>
</evidence>
<dbReference type="Pfam" id="PF02518">
    <property type="entry name" value="HATPase_c"/>
    <property type="match status" value="1"/>
</dbReference>
<evidence type="ECO:0000256" key="7">
    <source>
        <dbReference type="ARBA" id="ARBA00022777"/>
    </source>
</evidence>
<feature type="domain" description="HAMP" evidence="14">
    <location>
        <begin position="848"/>
        <end position="900"/>
    </location>
</feature>
<dbReference type="RefSeq" id="WP_375735583.1">
    <property type="nucleotide sequence ID" value="NZ_JBCGDC010000074.1"/>
</dbReference>
<dbReference type="PANTHER" id="PTHR45339:SF1">
    <property type="entry name" value="HYBRID SIGNAL TRANSDUCTION HISTIDINE KINASE J"/>
    <property type="match status" value="1"/>
</dbReference>
<keyword evidence="5" id="KW-0808">Transferase</keyword>
<dbReference type="Gene3D" id="3.30.450.40">
    <property type="match status" value="1"/>
</dbReference>
<dbReference type="InterPro" id="IPR003660">
    <property type="entry name" value="HAMP_dom"/>
</dbReference>
<feature type="domain" description="Response regulatory" evidence="13">
    <location>
        <begin position="1421"/>
        <end position="1538"/>
    </location>
</feature>
<reference evidence="15 16" key="1">
    <citation type="submission" date="2024-04" db="EMBL/GenBank/DDBJ databases">
        <title>Polymorphospora sp. isolated from Baiyangdian Lake in Xiong'an New Area.</title>
        <authorList>
            <person name="Zhang X."/>
            <person name="Liu J."/>
        </authorList>
    </citation>
    <scope>NUCLEOTIDE SEQUENCE [LARGE SCALE GENOMIC DNA]</scope>
    <source>
        <strain evidence="15 16">2-325</strain>
    </source>
</reference>
<evidence type="ECO:0000256" key="6">
    <source>
        <dbReference type="ARBA" id="ARBA00022692"/>
    </source>
</evidence>
<feature type="domain" description="HAMP" evidence="14">
    <location>
        <begin position="388"/>
        <end position="440"/>
    </location>
</feature>
<dbReference type="SMART" id="SM00387">
    <property type="entry name" value="HATPase_c"/>
    <property type="match status" value="1"/>
</dbReference>
<dbReference type="InterPro" id="IPR003661">
    <property type="entry name" value="HisK_dim/P_dom"/>
</dbReference>
<dbReference type="InterPro" id="IPR036890">
    <property type="entry name" value="HATPase_C_sf"/>
</dbReference>
<dbReference type="EC" id="2.7.13.3" evidence="3"/>